<dbReference type="RefSeq" id="XP_028863920.1">
    <property type="nucleotide sequence ID" value="XM_029007541.1"/>
</dbReference>
<keyword evidence="3" id="KW-0732">Signal</keyword>
<reference evidence="4" key="2">
    <citation type="submission" date="2016-05" db="EMBL/GenBank/DDBJ databases">
        <authorList>
            <person name="Lavstsen T."/>
            <person name="Jespersen J.S."/>
        </authorList>
    </citation>
    <scope>NUCLEOTIDE SEQUENCE [LARGE SCALE GENOMIC DNA]</scope>
</reference>
<keyword evidence="7" id="KW-1185">Reference proteome</keyword>
<dbReference type="GeneID" id="39871252"/>
<evidence type="ECO:0000256" key="2">
    <source>
        <dbReference type="SAM" id="MobiDB-lite"/>
    </source>
</evidence>
<sequence length="902" mass="104519">MKISRLLIFIVSLILCCLYNKNLVSVYCDSTADDVYLSTLKELNLSKEFINIFSDKNVRGTIEKYITEEHLKYYISDIRKCENYVIKTLEKLLVREYPSTIGKKELLIKNDLLKFLSVLFTKHEKIVRKFFDDFSSTAFDVGEKYRNLENKFSEECTNIENLKKTYSLVFSEVNYSLSSTKPTKDEDINNEGVTSTSSTTSNGSNEGVHFNDIKDDVLSKVATLKSILPKLRNKVVALYNVNYRLNEYKHDIDVNILKYKNRKKMDLTHIKSISSTDVSSTNETSNDTLNSTTGTTANTTASIGSNNVDITADMLNLLEEVTSKLMFSLRMKISSTRDELQKKLTMLERELIELSNEITRLDIEQIIPKLPIYKNKDFLNIESIRGEYRDYVKMIEEGQNNINSSSSSNGNSSNGSSSNGGSSNGGSSSSSDEKNRNGDISTSTNSSWKNNNMIFERTLLLLERHSYWIRDKNALAHTERDDIIEVLKNTLSLVEKLKHMVINESFNLLMTYENLYIEVNKFLYNQRYNAYEFGYMKQWNSVENYRGTKILIDGVERLLRIISVLTGMIKHFKNQNKNISSNSNVNLNRIEGGFNSAEEKIKMLKMELANLMHSPKNLQNIKNNLEKYGHVYKENITKLKIMMNSFYIASGNLQSEIENILRIISNIIYADNLLEELNKIRNVWKKYVKNISKSFKDNNTNKLMDAYKGNKNIVFPQEAGYSKYNIVTEAINKNTLAAPYFKFLYEGVINTFDSLNNENDMKRFFSVIYRSVDIIINIIKDNRKNLKGNYIIKRNEILNLINYREDSRNNIKKIYVKLIDLEGDIIKNLQKLFMNRVNLSKQVENSVEHLREDLFKDKLPPYCNAVESFIKKYFLTMTRWKNFINENREAIPSKLIYKIDAL</sequence>
<reference evidence="5 7" key="3">
    <citation type="submission" date="2016-06" db="EMBL/GenBank/DDBJ databases">
        <authorList>
            <consortium name="Pathogen Informatics"/>
        </authorList>
    </citation>
    <scope>NUCLEOTIDE SEQUENCE [LARGE SCALE GENOMIC DNA]</scope>
</reference>
<feature type="region of interest" description="Disordered" evidence="2">
    <location>
        <begin position="179"/>
        <end position="206"/>
    </location>
</feature>
<dbReference type="OrthoDB" id="392364at2759"/>
<dbReference type="Proteomes" id="UP000078597">
    <property type="component" value="Unassembled WGS sequence"/>
</dbReference>
<evidence type="ECO:0000313" key="4">
    <source>
        <dbReference type="EMBL" id="SBS98980.1"/>
    </source>
</evidence>
<dbReference type="KEGG" id="pmal:PMUG01_13053500"/>
<name>A0A1A8X2Y9_PLAMA</name>
<feature type="compositionally biased region" description="Low complexity" evidence="2">
    <location>
        <begin position="403"/>
        <end position="430"/>
    </location>
</feature>
<feature type="region of interest" description="Disordered" evidence="2">
    <location>
        <begin position="275"/>
        <end position="298"/>
    </location>
</feature>
<feature type="compositionally biased region" description="Low complexity" evidence="2">
    <location>
        <begin position="190"/>
        <end position="206"/>
    </location>
</feature>
<feature type="coiled-coil region" evidence="1">
    <location>
        <begin position="330"/>
        <end position="364"/>
    </location>
</feature>
<dbReference type="AlphaFoldDB" id="A0A1A8X2Y9"/>
<dbReference type="EMBL" id="FLQW01005426">
    <property type="protein sequence ID" value="SBS98980.1"/>
    <property type="molecule type" value="Genomic_DNA"/>
</dbReference>
<evidence type="ECO:0000256" key="3">
    <source>
        <dbReference type="SAM" id="SignalP"/>
    </source>
</evidence>
<organism evidence="4 6">
    <name type="scientific">Plasmodium malariae</name>
    <dbReference type="NCBI Taxonomy" id="5858"/>
    <lineage>
        <taxon>Eukaryota</taxon>
        <taxon>Sar</taxon>
        <taxon>Alveolata</taxon>
        <taxon>Apicomplexa</taxon>
        <taxon>Aconoidasida</taxon>
        <taxon>Haemosporida</taxon>
        <taxon>Plasmodiidae</taxon>
        <taxon>Plasmodium</taxon>
        <taxon>Plasmodium (Plasmodium)</taxon>
    </lineage>
</organism>
<feature type="coiled-coil region" evidence="1">
    <location>
        <begin position="587"/>
        <end position="614"/>
    </location>
</feature>
<dbReference type="OMA" id="NIEKFGH"/>
<evidence type="ECO:0008006" key="8">
    <source>
        <dbReference type="Google" id="ProtNLM"/>
    </source>
</evidence>
<evidence type="ECO:0000256" key="1">
    <source>
        <dbReference type="SAM" id="Coils"/>
    </source>
</evidence>
<evidence type="ECO:0000313" key="7">
    <source>
        <dbReference type="Proteomes" id="UP000219813"/>
    </source>
</evidence>
<feature type="chain" id="PRO_5015059754" description="Reticulocyte binding protein" evidence="3">
    <location>
        <begin position="20"/>
        <end position="902"/>
    </location>
</feature>
<proteinExistence type="predicted"/>
<dbReference type="VEuPathDB" id="PlasmoDB:PmUG01_13053500"/>
<dbReference type="Proteomes" id="UP000219813">
    <property type="component" value="Chromosome 13"/>
</dbReference>
<feature type="compositionally biased region" description="Low complexity" evidence="2">
    <location>
        <begin position="284"/>
        <end position="298"/>
    </location>
</feature>
<evidence type="ECO:0000313" key="6">
    <source>
        <dbReference type="Proteomes" id="UP000078597"/>
    </source>
</evidence>
<accession>A0A1A8X2Y9</accession>
<feature type="region of interest" description="Disordered" evidence="2">
    <location>
        <begin position="402"/>
        <end position="444"/>
    </location>
</feature>
<feature type="signal peptide" evidence="3">
    <location>
        <begin position="1"/>
        <end position="19"/>
    </location>
</feature>
<evidence type="ECO:0000313" key="5">
    <source>
        <dbReference type="EMBL" id="SCP02888.1"/>
    </source>
</evidence>
<keyword evidence="1" id="KW-0175">Coiled coil</keyword>
<reference evidence="6" key="1">
    <citation type="submission" date="2016-05" db="EMBL/GenBank/DDBJ databases">
        <authorList>
            <person name="Naeem Raeece"/>
        </authorList>
    </citation>
    <scope>NUCLEOTIDE SEQUENCE [LARGE SCALE GENOMIC DNA]</scope>
</reference>
<dbReference type="EMBL" id="LT594634">
    <property type="protein sequence ID" value="SCP02888.1"/>
    <property type="molecule type" value="Genomic_DNA"/>
</dbReference>
<protein>
    <recommendedName>
        <fullName evidence="8">Reticulocyte binding protein</fullName>
    </recommendedName>
</protein>
<gene>
    <name evidence="5" type="primary">PmUG01_13053500</name>
    <name evidence="4" type="ORF">PMALA_066460</name>
    <name evidence="5" type="ORF">PMUG01_13053500</name>
</gene>